<evidence type="ECO:0000256" key="1">
    <source>
        <dbReference type="SAM" id="SignalP"/>
    </source>
</evidence>
<feature type="signal peptide" evidence="1">
    <location>
        <begin position="1"/>
        <end position="29"/>
    </location>
</feature>
<proteinExistence type="predicted"/>
<organism evidence="2 3">
    <name type="scientific">Streptomyces bambusae</name>
    <dbReference type="NCBI Taxonomy" id="1550616"/>
    <lineage>
        <taxon>Bacteria</taxon>
        <taxon>Bacillati</taxon>
        <taxon>Actinomycetota</taxon>
        <taxon>Actinomycetes</taxon>
        <taxon>Kitasatosporales</taxon>
        <taxon>Streptomycetaceae</taxon>
        <taxon>Streptomyces</taxon>
    </lineage>
</organism>
<gene>
    <name evidence="2" type="ORF">GPJ59_30395</name>
</gene>
<accession>A0ABS6ZE65</accession>
<dbReference type="Proteomes" id="UP000812013">
    <property type="component" value="Unassembled WGS sequence"/>
</dbReference>
<dbReference type="PROSITE" id="PS51257">
    <property type="entry name" value="PROKAR_LIPOPROTEIN"/>
    <property type="match status" value="1"/>
</dbReference>
<keyword evidence="3" id="KW-1185">Reference proteome</keyword>
<feature type="chain" id="PRO_5045876132" evidence="1">
    <location>
        <begin position="30"/>
        <end position="49"/>
    </location>
</feature>
<comment type="caution">
    <text evidence="2">The sequence shown here is derived from an EMBL/GenBank/DDBJ whole genome shotgun (WGS) entry which is preliminary data.</text>
</comment>
<name>A0ABS6ZE65_9ACTN</name>
<evidence type="ECO:0000313" key="3">
    <source>
        <dbReference type="Proteomes" id="UP000812013"/>
    </source>
</evidence>
<protein>
    <submittedName>
        <fullName evidence="2">Uncharacterized protein</fullName>
    </submittedName>
</protein>
<dbReference type="EMBL" id="WTFF01000334">
    <property type="protein sequence ID" value="MBW5486057.1"/>
    <property type="molecule type" value="Genomic_DNA"/>
</dbReference>
<reference evidence="2 3" key="1">
    <citation type="submission" date="2019-12" db="EMBL/GenBank/DDBJ databases">
        <title>Genome sequence of Streptomyces bambusae.</title>
        <authorList>
            <person name="Bansal K."/>
            <person name="Choksket S."/>
            <person name="Korpole S."/>
            <person name="Patil P.B."/>
        </authorList>
    </citation>
    <scope>NUCLEOTIDE SEQUENCE [LARGE SCALE GENOMIC DNA]</scope>
    <source>
        <strain evidence="2 3">SK60</strain>
    </source>
</reference>
<feature type="non-terminal residue" evidence="2">
    <location>
        <position position="49"/>
    </location>
</feature>
<keyword evidence="1" id="KW-0732">Signal</keyword>
<sequence>MIQRSRVLHWVAGATLAACALAPAVPACAADDGPDGRELAGSAAGAGRE</sequence>
<evidence type="ECO:0000313" key="2">
    <source>
        <dbReference type="EMBL" id="MBW5486057.1"/>
    </source>
</evidence>